<dbReference type="GO" id="GO:0008233">
    <property type="term" value="F:peptidase activity"/>
    <property type="evidence" value="ECO:0007669"/>
    <property type="project" value="UniProtKB-KW"/>
</dbReference>
<reference evidence="24 25" key="1">
    <citation type="journal article" date="2019" name="Sci. Rep.">
        <title>Comparative genomics of chytrid fungi reveal insights into the obligate biotrophic and pathogenic lifestyle of Synchytrium endobioticum.</title>
        <authorList>
            <person name="van de Vossenberg B.T.L.H."/>
            <person name="Warris S."/>
            <person name="Nguyen H.D.T."/>
            <person name="van Gent-Pelzer M.P.E."/>
            <person name="Joly D.L."/>
            <person name="van de Geest H.C."/>
            <person name="Bonants P.J.M."/>
            <person name="Smith D.S."/>
            <person name="Levesque C.A."/>
            <person name="van der Lee T.A.J."/>
        </authorList>
    </citation>
    <scope>NUCLEOTIDE SEQUENCE [LARGE SCALE GENOMIC DNA]</scope>
    <source>
        <strain evidence="24 25">CBS 809.83</strain>
    </source>
</reference>
<evidence type="ECO:0000313" key="24">
    <source>
        <dbReference type="EMBL" id="TPX53196.1"/>
    </source>
</evidence>
<organism evidence="24 25">
    <name type="scientific">Powellomyces hirtus</name>
    <dbReference type="NCBI Taxonomy" id="109895"/>
    <lineage>
        <taxon>Eukaryota</taxon>
        <taxon>Fungi</taxon>
        <taxon>Fungi incertae sedis</taxon>
        <taxon>Chytridiomycota</taxon>
        <taxon>Chytridiomycota incertae sedis</taxon>
        <taxon>Chytridiomycetes</taxon>
        <taxon>Spizellomycetales</taxon>
        <taxon>Powellomycetaceae</taxon>
        <taxon>Powellomyces</taxon>
    </lineage>
</organism>
<dbReference type="InterPro" id="IPR054722">
    <property type="entry name" value="PolX-like_BBD"/>
</dbReference>
<keyword evidence="25" id="KW-1185">Reference proteome</keyword>
<keyword evidence="17" id="KW-0233">DNA recombination</keyword>
<dbReference type="InterPro" id="IPR036875">
    <property type="entry name" value="Znf_CCHC_sf"/>
</dbReference>
<dbReference type="GO" id="GO:0006310">
    <property type="term" value="P:DNA recombination"/>
    <property type="evidence" value="ECO:0007669"/>
    <property type="project" value="UniProtKB-KW"/>
</dbReference>
<dbReference type="SUPFAM" id="SSF57756">
    <property type="entry name" value="Retrovirus zinc finger-like domains"/>
    <property type="match status" value="1"/>
</dbReference>
<keyword evidence="11" id="KW-0067">ATP-binding</keyword>
<dbReference type="InterPro" id="IPR039537">
    <property type="entry name" value="Retrotran_Ty1/copia-like"/>
</dbReference>
<dbReference type="InterPro" id="IPR012337">
    <property type="entry name" value="RNaseH-like_sf"/>
</dbReference>
<evidence type="ECO:0000256" key="2">
    <source>
        <dbReference type="ARBA" id="ARBA00022578"/>
    </source>
</evidence>
<dbReference type="Gene3D" id="3.30.420.10">
    <property type="entry name" value="Ribonuclease H-like superfamily/Ribonuclease H"/>
    <property type="match status" value="1"/>
</dbReference>
<dbReference type="PROSITE" id="PS50158">
    <property type="entry name" value="ZF_CCHC"/>
    <property type="match status" value="1"/>
</dbReference>
<keyword evidence="20" id="KW-0862">Zinc</keyword>
<sequence length="798" mass="87685">MSSDHDTGRLTIDKFTGKNFHLWKFKMQAMLKAKSLWSAIERTLPLDTADQDACRKEEKAMAALVLWLGDEQLMHVQNAATAAEVWRKLKEVHERKGIANKLYLGCKVLTVVMEDGDGMLEHINKVKLMAQQLGAIGAKLDNEDIINHTPLQPAEELRVTHCVSGSRADDLTLEFSGKDGRAIYGRSRIINPSMRKEGRPCFYCGKEGHFRKKCRKRLLAEQQSSEANQASGHEAFAFSATSSRGGHWIIDLGASQHMTSNRAWLSNLQPQNNAWTALPNGRTTTRTCKDVWLVPKLERSLLSVAQLEGAGANIQFVGGRCGIRTRKGALALSCDRQEGLYALGQPLDAAAQCHAVAASTTAATLETWHRRLGHLNCQSVQLMARNGLVLGVEAVGALETAPCSTCALGKATKLPFPKDRSSRASEVLELVHSDVCGPMRTLTIGGDRYFVLFIDNKSRAVFRYLLKTKAETLPSLKIFAAAAATETGSPLKVLQSDHGGEYLSKAFSNFTQPLGIQHQLSSVATPEQNGVAESMNRTLVEMARCLLLQAGLPYEFWAAQPMLPFSRKNQHKLGPSATRCIFLGYSQTTKGYRHWNKAAGKLIESRDVRFDEESPAGDPGRPDPAAQASTDELSDAGGELSQQGEAPEDASKQGDKLDGGSEPGEDFEDAQEHLWERSHLLPGSLRPPECLNGAQPASDSCLKSTGSQGLVSWLRQLACWLRLLHLERTDLPPFKAALKAPNARQWEQAAQTKLSSLHVKHTWDLVPFPAGCQPIKCKWVFKIKRAANSSLQRKGFSQ</sequence>
<keyword evidence="6" id="KW-0540">Nuclease</keyword>
<feature type="compositionally biased region" description="Low complexity" evidence="21">
    <location>
        <begin position="616"/>
        <end position="628"/>
    </location>
</feature>
<dbReference type="Pfam" id="PF22936">
    <property type="entry name" value="Pol_BBD"/>
    <property type="match status" value="1"/>
</dbReference>
<evidence type="ECO:0000256" key="17">
    <source>
        <dbReference type="ARBA" id="ARBA00023172"/>
    </source>
</evidence>
<comment type="caution">
    <text evidence="24">The sequence shown here is derived from an EMBL/GenBank/DDBJ whole genome shotgun (WGS) entry which is preliminary data.</text>
</comment>
<accession>A0A507DNU9</accession>
<evidence type="ECO:0000256" key="15">
    <source>
        <dbReference type="ARBA" id="ARBA00022932"/>
    </source>
</evidence>
<evidence type="ECO:0000256" key="1">
    <source>
        <dbReference type="ARBA" id="ARBA00002180"/>
    </source>
</evidence>
<evidence type="ECO:0000256" key="3">
    <source>
        <dbReference type="ARBA" id="ARBA00022612"/>
    </source>
</evidence>
<keyword evidence="14" id="KW-0695">RNA-directed DNA polymerase</keyword>
<dbReference type="AlphaFoldDB" id="A0A507DNU9"/>
<keyword evidence="15 24" id="KW-0239">DNA-directed DNA polymerase</keyword>
<dbReference type="InterPro" id="IPR001878">
    <property type="entry name" value="Znf_CCHC"/>
</dbReference>
<evidence type="ECO:0000256" key="7">
    <source>
        <dbReference type="ARBA" id="ARBA00022723"/>
    </source>
</evidence>
<keyword evidence="4" id="KW-0645">Protease</keyword>
<dbReference type="GO" id="GO:0003887">
    <property type="term" value="F:DNA-directed DNA polymerase activity"/>
    <property type="evidence" value="ECO:0007669"/>
    <property type="project" value="UniProtKB-KW"/>
</dbReference>
<evidence type="ECO:0000259" key="22">
    <source>
        <dbReference type="PROSITE" id="PS50158"/>
    </source>
</evidence>
<gene>
    <name evidence="24" type="ORF">PhCBS80983_g06346</name>
</gene>
<evidence type="ECO:0000256" key="13">
    <source>
        <dbReference type="ARBA" id="ARBA00022908"/>
    </source>
</evidence>
<keyword evidence="9" id="KW-0255">Endonuclease</keyword>
<evidence type="ECO:0000256" key="4">
    <source>
        <dbReference type="ARBA" id="ARBA00022670"/>
    </source>
</evidence>
<evidence type="ECO:0000256" key="9">
    <source>
        <dbReference type="ARBA" id="ARBA00022759"/>
    </source>
</evidence>
<name>A0A507DNU9_9FUNG</name>
<dbReference type="Pfam" id="PF00665">
    <property type="entry name" value="rve"/>
    <property type="match status" value="1"/>
</dbReference>
<keyword evidence="15 24" id="KW-0808">Transferase</keyword>
<proteinExistence type="predicted"/>
<dbReference type="GO" id="GO:0003676">
    <property type="term" value="F:nucleic acid binding"/>
    <property type="evidence" value="ECO:0007669"/>
    <property type="project" value="InterPro"/>
</dbReference>
<dbReference type="GO" id="GO:0006508">
    <property type="term" value="P:proteolysis"/>
    <property type="evidence" value="ECO:0007669"/>
    <property type="project" value="UniProtKB-KW"/>
</dbReference>
<evidence type="ECO:0000256" key="16">
    <source>
        <dbReference type="ARBA" id="ARBA00023113"/>
    </source>
</evidence>
<protein>
    <submittedName>
        <fullName evidence="24">DNA-directed DNA polymerase</fullName>
    </submittedName>
</protein>
<keyword evidence="13" id="KW-0229">DNA integration</keyword>
<evidence type="ECO:0000256" key="21">
    <source>
        <dbReference type="SAM" id="MobiDB-lite"/>
    </source>
</evidence>
<dbReference type="EMBL" id="QEAQ01000242">
    <property type="protein sequence ID" value="TPX53196.1"/>
    <property type="molecule type" value="Genomic_DNA"/>
</dbReference>
<feature type="region of interest" description="Disordered" evidence="21">
    <location>
        <begin position="610"/>
        <end position="669"/>
    </location>
</feature>
<evidence type="ECO:0000256" key="10">
    <source>
        <dbReference type="ARBA" id="ARBA00022801"/>
    </source>
</evidence>
<dbReference type="PROSITE" id="PS50994">
    <property type="entry name" value="INTEGRASE"/>
    <property type="match status" value="1"/>
</dbReference>
<keyword evidence="3" id="KW-1188">Viral release from host cell</keyword>
<dbReference type="Pfam" id="PF25597">
    <property type="entry name" value="SH3_retrovirus"/>
    <property type="match status" value="1"/>
</dbReference>
<evidence type="ECO:0000256" key="14">
    <source>
        <dbReference type="ARBA" id="ARBA00022918"/>
    </source>
</evidence>
<comment type="function">
    <text evidence="1">The aspartyl protease (PR) mediates the proteolytic cleavages of the Gag and Gag-Pol polyproteins after assembly of the VLP.</text>
</comment>
<dbReference type="InterPro" id="IPR001584">
    <property type="entry name" value="Integrase_cat-core"/>
</dbReference>
<dbReference type="SUPFAM" id="SSF53098">
    <property type="entry name" value="Ribonuclease H-like"/>
    <property type="match status" value="1"/>
</dbReference>
<evidence type="ECO:0000256" key="5">
    <source>
        <dbReference type="ARBA" id="ARBA00022695"/>
    </source>
</evidence>
<dbReference type="Proteomes" id="UP000318582">
    <property type="component" value="Unassembled WGS sequence"/>
</dbReference>
<keyword evidence="5" id="KW-0548">Nucleotidyltransferase</keyword>
<dbReference type="GO" id="GO:0005634">
    <property type="term" value="C:nucleus"/>
    <property type="evidence" value="ECO:0007669"/>
    <property type="project" value="UniProtKB-ARBA"/>
</dbReference>
<evidence type="ECO:0000313" key="25">
    <source>
        <dbReference type="Proteomes" id="UP000318582"/>
    </source>
</evidence>
<dbReference type="Pfam" id="PF14223">
    <property type="entry name" value="Retrotran_gag_2"/>
    <property type="match status" value="1"/>
</dbReference>
<evidence type="ECO:0000256" key="6">
    <source>
        <dbReference type="ARBA" id="ARBA00022722"/>
    </source>
</evidence>
<evidence type="ECO:0000256" key="11">
    <source>
        <dbReference type="ARBA" id="ARBA00022840"/>
    </source>
</evidence>
<keyword evidence="2" id="KW-0815">Transposition</keyword>
<feature type="domain" description="CCHC-type" evidence="22">
    <location>
        <begin position="201"/>
        <end position="216"/>
    </location>
</feature>
<dbReference type="PANTHER" id="PTHR42648:SF11">
    <property type="entry name" value="TRANSPOSON TY4-P GAG-POL POLYPROTEIN"/>
    <property type="match status" value="1"/>
</dbReference>
<evidence type="ECO:0000256" key="18">
    <source>
        <dbReference type="ARBA" id="ARBA00048173"/>
    </source>
</evidence>
<evidence type="ECO:0000256" key="8">
    <source>
        <dbReference type="ARBA" id="ARBA00022741"/>
    </source>
</evidence>
<comment type="catalytic activity">
    <reaction evidence="18">
        <text>DNA(n) + a 2'-deoxyribonucleoside 5'-triphosphate = DNA(n+1) + diphosphate</text>
        <dbReference type="Rhea" id="RHEA:22508"/>
        <dbReference type="Rhea" id="RHEA-COMP:17339"/>
        <dbReference type="Rhea" id="RHEA-COMP:17340"/>
        <dbReference type="ChEBI" id="CHEBI:33019"/>
        <dbReference type="ChEBI" id="CHEBI:61560"/>
        <dbReference type="ChEBI" id="CHEBI:173112"/>
        <dbReference type="EC" id="2.7.7.49"/>
    </reaction>
</comment>
<dbReference type="Pfam" id="PF13976">
    <property type="entry name" value="gag_pre-integrs"/>
    <property type="match status" value="1"/>
</dbReference>
<comment type="catalytic activity">
    <reaction evidence="19">
        <text>DNA(n) + a 2'-deoxyribonucleoside 5'-triphosphate = DNA(n+1) + diphosphate</text>
        <dbReference type="Rhea" id="RHEA:22508"/>
        <dbReference type="Rhea" id="RHEA-COMP:17339"/>
        <dbReference type="Rhea" id="RHEA-COMP:17340"/>
        <dbReference type="ChEBI" id="CHEBI:33019"/>
        <dbReference type="ChEBI" id="CHEBI:61560"/>
        <dbReference type="ChEBI" id="CHEBI:173112"/>
        <dbReference type="EC" id="2.7.7.7"/>
    </reaction>
</comment>
<dbReference type="SMART" id="SM00343">
    <property type="entry name" value="ZnF_C2HC"/>
    <property type="match status" value="1"/>
</dbReference>
<evidence type="ECO:0000256" key="19">
    <source>
        <dbReference type="ARBA" id="ARBA00049244"/>
    </source>
</evidence>
<feature type="domain" description="Integrase catalytic" evidence="23">
    <location>
        <begin position="413"/>
        <end position="586"/>
    </location>
</feature>
<dbReference type="InterPro" id="IPR025724">
    <property type="entry name" value="GAG-pre-integrase_dom"/>
</dbReference>
<dbReference type="Gene3D" id="4.10.60.10">
    <property type="entry name" value="Zinc finger, CCHC-type"/>
    <property type="match status" value="1"/>
</dbReference>
<dbReference type="PANTHER" id="PTHR42648">
    <property type="entry name" value="TRANSPOSASE, PUTATIVE-RELATED"/>
    <property type="match status" value="1"/>
</dbReference>
<evidence type="ECO:0000259" key="23">
    <source>
        <dbReference type="PROSITE" id="PS50994"/>
    </source>
</evidence>
<dbReference type="GO" id="GO:0008270">
    <property type="term" value="F:zinc ion binding"/>
    <property type="evidence" value="ECO:0007669"/>
    <property type="project" value="UniProtKB-KW"/>
</dbReference>
<evidence type="ECO:0000256" key="12">
    <source>
        <dbReference type="ARBA" id="ARBA00022842"/>
    </source>
</evidence>
<keyword evidence="8" id="KW-0547">Nucleotide-binding</keyword>
<keyword evidence="16" id="KW-0917">Virion maturation</keyword>
<keyword evidence="20" id="KW-0863">Zinc-finger</keyword>
<dbReference type="STRING" id="109895.A0A507DNU9"/>
<dbReference type="InterPro" id="IPR057670">
    <property type="entry name" value="SH3_retrovirus"/>
</dbReference>
<feature type="compositionally biased region" description="Basic and acidic residues" evidence="21">
    <location>
        <begin position="649"/>
        <end position="659"/>
    </location>
</feature>
<dbReference type="GO" id="GO:0003964">
    <property type="term" value="F:RNA-directed DNA polymerase activity"/>
    <property type="evidence" value="ECO:0007669"/>
    <property type="project" value="UniProtKB-KW"/>
</dbReference>
<dbReference type="GO" id="GO:0005524">
    <property type="term" value="F:ATP binding"/>
    <property type="evidence" value="ECO:0007669"/>
    <property type="project" value="UniProtKB-KW"/>
</dbReference>
<dbReference type="GO" id="GO:0032196">
    <property type="term" value="P:transposition"/>
    <property type="evidence" value="ECO:0007669"/>
    <property type="project" value="UniProtKB-KW"/>
</dbReference>
<dbReference type="GO" id="GO:0015074">
    <property type="term" value="P:DNA integration"/>
    <property type="evidence" value="ECO:0007669"/>
    <property type="project" value="UniProtKB-KW"/>
</dbReference>
<keyword evidence="10" id="KW-0378">Hydrolase</keyword>
<evidence type="ECO:0000256" key="20">
    <source>
        <dbReference type="PROSITE-ProRule" id="PRU00047"/>
    </source>
</evidence>
<keyword evidence="12" id="KW-0460">Magnesium</keyword>
<dbReference type="GO" id="GO:0004519">
    <property type="term" value="F:endonuclease activity"/>
    <property type="evidence" value="ECO:0007669"/>
    <property type="project" value="UniProtKB-KW"/>
</dbReference>
<keyword evidence="7" id="KW-0479">Metal-binding</keyword>
<dbReference type="InterPro" id="IPR036397">
    <property type="entry name" value="RNaseH_sf"/>
</dbReference>